<evidence type="ECO:0000259" key="8">
    <source>
        <dbReference type="PROSITE" id="PS50928"/>
    </source>
</evidence>
<accession>A0A5C1QIP1</accession>
<protein>
    <submittedName>
        <fullName evidence="9">ABC transporter permease subunit</fullName>
    </submittedName>
</protein>
<keyword evidence="4 7" id="KW-0812">Transmembrane</keyword>
<keyword evidence="6 7" id="KW-0472">Membrane</keyword>
<evidence type="ECO:0000256" key="6">
    <source>
        <dbReference type="ARBA" id="ARBA00023136"/>
    </source>
</evidence>
<keyword evidence="10" id="KW-1185">Reference proteome</keyword>
<dbReference type="SUPFAM" id="SSF161098">
    <property type="entry name" value="MetI-like"/>
    <property type="match status" value="1"/>
</dbReference>
<dbReference type="Proteomes" id="UP000324209">
    <property type="component" value="Chromosome"/>
</dbReference>
<comment type="similarity">
    <text evidence="7">Belongs to the binding-protein-dependent transport system permease family.</text>
</comment>
<dbReference type="AlphaFoldDB" id="A0A5C1QIP1"/>
<dbReference type="InterPro" id="IPR035906">
    <property type="entry name" value="MetI-like_sf"/>
</dbReference>
<keyword evidence="5 7" id="KW-1133">Transmembrane helix</keyword>
<feature type="transmembrane region" description="Helical" evidence="7">
    <location>
        <begin position="56"/>
        <end position="84"/>
    </location>
</feature>
<evidence type="ECO:0000313" key="9">
    <source>
        <dbReference type="EMBL" id="QEN06900.1"/>
    </source>
</evidence>
<name>A0A5C1QIP1_9SPIO</name>
<dbReference type="Gene3D" id="1.10.3720.10">
    <property type="entry name" value="MetI-like"/>
    <property type="match status" value="1"/>
</dbReference>
<feature type="transmembrane region" description="Helical" evidence="7">
    <location>
        <begin position="191"/>
        <end position="213"/>
    </location>
</feature>
<feature type="transmembrane region" description="Helical" evidence="7">
    <location>
        <begin position="225"/>
        <end position="243"/>
    </location>
</feature>
<comment type="subcellular location">
    <subcellularLocation>
        <location evidence="1 7">Cell membrane</location>
        <topology evidence="1 7">Multi-pass membrane protein</topology>
    </subcellularLocation>
</comment>
<evidence type="ECO:0000256" key="5">
    <source>
        <dbReference type="ARBA" id="ARBA00022989"/>
    </source>
</evidence>
<dbReference type="PANTHER" id="PTHR30151">
    <property type="entry name" value="ALKANE SULFONATE ABC TRANSPORTER-RELATED, MEMBRANE SUBUNIT"/>
    <property type="match status" value="1"/>
</dbReference>
<sequence>MKKLKPALTGVLLVLLMALLWEGLYYSGLFHPLVFPSLQDILKTTARDFLSGELTLSIVTSILLILFSFIPAVLVALILTALGLHSAILRSGIQTLSNLAHPLPGVALLPILILWTGLGQHIILLVVIHSVLWPLVINLQSGIDETPELWLNLGRNNCLSRKEVFLTILLPGSYPYLLAGLKIGWARAWRAVISSEMIFGTISGGGGLGWYIFNKRIFMDSPGMFAGIIVLMILGVLVDQVLFSPLEKGMNRRRGKSV</sequence>
<gene>
    <name evidence="9" type="ORF">EXM22_02405</name>
</gene>
<evidence type="ECO:0000313" key="10">
    <source>
        <dbReference type="Proteomes" id="UP000324209"/>
    </source>
</evidence>
<evidence type="ECO:0000256" key="2">
    <source>
        <dbReference type="ARBA" id="ARBA00022448"/>
    </source>
</evidence>
<dbReference type="InterPro" id="IPR000515">
    <property type="entry name" value="MetI-like"/>
</dbReference>
<keyword evidence="3" id="KW-1003">Cell membrane</keyword>
<dbReference type="GO" id="GO:0005886">
    <property type="term" value="C:plasma membrane"/>
    <property type="evidence" value="ECO:0007669"/>
    <property type="project" value="UniProtKB-SubCell"/>
</dbReference>
<dbReference type="OrthoDB" id="9796361at2"/>
<dbReference type="CDD" id="cd06261">
    <property type="entry name" value="TM_PBP2"/>
    <property type="match status" value="1"/>
</dbReference>
<evidence type="ECO:0000256" key="1">
    <source>
        <dbReference type="ARBA" id="ARBA00004651"/>
    </source>
</evidence>
<dbReference type="PANTHER" id="PTHR30151:SF16">
    <property type="entry name" value="ABC TRANSPORTER PERMEASE PROTEIN"/>
    <property type="match status" value="1"/>
</dbReference>
<dbReference type="RefSeq" id="WP_149484982.1">
    <property type="nucleotide sequence ID" value="NZ_CP036150.1"/>
</dbReference>
<reference evidence="9 10" key="1">
    <citation type="submission" date="2019-02" db="EMBL/GenBank/DDBJ databases">
        <title>Complete Genome Sequence and Methylome Analysis of free living Spirochaetas.</title>
        <authorList>
            <person name="Fomenkov A."/>
            <person name="Dubinina G."/>
            <person name="Leshcheva N."/>
            <person name="Mikheeva N."/>
            <person name="Grabovich M."/>
            <person name="Vincze T."/>
            <person name="Roberts R.J."/>
        </authorList>
    </citation>
    <scope>NUCLEOTIDE SEQUENCE [LARGE SCALE GENOMIC DNA]</scope>
    <source>
        <strain evidence="9 10">K2</strain>
    </source>
</reference>
<keyword evidence="2 7" id="KW-0813">Transport</keyword>
<organism evidence="9 10">
    <name type="scientific">Oceanispirochaeta crateris</name>
    <dbReference type="NCBI Taxonomy" id="2518645"/>
    <lineage>
        <taxon>Bacteria</taxon>
        <taxon>Pseudomonadati</taxon>
        <taxon>Spirochaetota</taxon>
        <taxon>Spirochaetia</taxon>
        <taxon>Spirochaetales</taxon>
        <taxon>Spirochaetaceae</taxon>
        <taxon>Oceanispirochaeta</taxon>
    </lineage>
</organism>
<dbReference type="PROSITE" id="PS50928">
    <property type="entry name" value="ABC_TM1"/>
    <property type="match status" value="1"/>
</dbReference>
<evidence type="ECO:0000256" key="4">
    <source>
        <dbReference type="ARBA" id="ARBA00022692"/>
    </source>
</evidence>
<dbReference type="GO" id="GO:0055085">
    <property type="term" value="P:transmembrane transport"/>
    <property type="evidence" value="ECO:0007669"/>
    <property type="project" value="InterPro"/>
</dbReference>
<evidence type="ECO:0000256" key="3">
    <source>
        <dbReference type="ARBA" id="ARBA00022475"/>
    </source>
</evidence>
<proteinExistence type="inferred from homology"/>
<dbReference type="Pfam" id="PF00528">
    <property type="entry name" value="BPD_transp_1"/>
    <property type="match status" value="1"/>
</dbReference>
<dbReference type="KEGG" id="ock:EXM22_02405"/>
<dbReference type="EMBL" id="CP036150">
    <property type="protein sequence ID" value="QEN06900.1"/>
    <property type="molecule type" value="Genomic_DNA"/>
</dbReference>
<evidence type="ECO:0000256" key="7">
    <source>
        <dbReference type="RuleBase" id="RU363032"/>
    </source>
</evidence>
<feature type="transmembrane region" description="Helical" evidence="7">
    <location>
        <begin position="164"/>
        <end position="185"/>
    </location>
</feature>
<feature type="transmembrane region" description="Helical" evidence="7">
    <location>
        <begin position="96"/>
        <end position="116"/>
    </location>
</feature>
<feature type="domain" description="ABC transmembrane type-1" evidence="8">
    <location>
        <begin position="54"/>
        <end position="242"/>
    </location>
</feature>